<sequence length="305" mass="33286">MARQSGVVSSRQLVACGLSRSGIARRVSSARLFRVLRSVYSPAPCVDEWGRRWAAVLAIDADRAVLSHWSAGVIHRMLQPRIGPVHVTMPGSGRGGTAGVVVHRSRSLGPDDVVVVRGLRVTTPERTVIDVAARADDDLVRRMIREGEFQGALRDGAVRDAVAGRSGHRGLARVRRTDPATVEGALRQTPLEDELDRLLIRAAVPGLVRQFQVTGASGSVYRTDFACPAIRLAIEADGRSAHRRASAFETDRTREADLGAVGWQTIRFTRIQVSTTPGTVQRLIRDTVRARANQMQPALWRGWTG</sequence>
<feature type="domain" description="AbiEi antitoxin N-terminal" evidence="2">
    <location>
        <begin position="2"/>
        <end position="41"/>
    </location>
</feature>
<gene>
    <name evidence="3" type="ORF">UFOPK3564_01743</name>
</gene>
<protein>
    <submittedName>
        <fullName evidence="3">Unannotated protein</fullName>
    </submittedName>
</protein>
<name>A0A6J7HU11_9ZZZZ</name>
<dbReference type="InterPro" id="IPR011335">
    <property type="entry name" value="Restrct_endonuc-II-like"/>
</dbReference>
<accession>A0A6J7HU11</accession>
<feature type="domain" description="DUF559" evidence="1">
    <location>
        <begin position="220"/>
        <end position="286"/>
    </location>
</feature>
<dbReference type="SUPFAM" id="SSF52980">
    <property type="entry name" value="Restriction endonuclease-like"/>
    <property type="match status" value="1"/>
</dbReference>
<dbReference type="AlphaFoldDB" id="A0A6J7HU11"/>
<organism evidence="3">
    <name type="scientific">freshwater metagenome</name>
    <dbReference type="NCBI Taxonomy" id="449393"/>
    <lineage>
        <taxon>unclassified sequences</taxon>
        <taxon>metagenomes</taxon>
        <taxon>ecological metagenomes</taxon>
    </lineage>
</organism>
<dbReference type="InterPro" id="IPR025159">
    <property type="entry name" value="AbiEi_N"/>
</dbReference>
<dbReference type="Gene3D" id="3.40.960.10">
    <property type="entry name" value="VSR Endonuclease"/>
    <property type="match status" value="1"/>
</dbReference>
<proteinExistence type="predicted"/>
<dbReference type="EMBL" id="CAFBMK010000098">
    <property type="protein sequence ID" value="CAB4919409.1"/>
    <property type="molecule type" value="Genomic_DNA"/>
</dbReference>
<evidence type="ECO:0000259" key="2">
    <source>
        <dbReference type="Pfam" id="PF13338"/>
    </source>
</evidence>
<evidence type="ECO:0000313" key="3">
    <source>
        <dbReference type="EMBL" id="CAB4919409.1"/>
    </source>
</evidence>
<evidence type="ECO:0000259" key="1">
    <source>
        <dbReference type="Pfam" id="PF04480"/>
    </source>
</evidence>
<dbReference type="Pfam" id="PF04480">
    <property type="entry name" value="DUF559"/>
    <property type="match status" value="1"/>
</dbReference>
<dbReference type="InterPro" id="IPR007569">
    <property type="entry name" value="DUF559"/>
</dbReference>
<reference evidence="3" key="1">
    <citation type="submission" date="2020-05" db="EMBL/GenBank/DDBJ databases">
        <authorList>
            <person name="Chiriac C."/>
            <person name="Salcher M."/>
            <person name="Ghai R."/>
            <person name="Kavagutti S V."/>
        </authorList>
    </citation>
    <scope>NUCLEOTIDE SEQUENCE</scope>
</reference>
<dbReference type="Pfam" id="PF13338">
    <property type="entry name" value="AbiEi_4"/>
    <property type="match status" value="1"/>
</dbReference>